<evidence type="ECO:0000256" key="3">
    <source>
        <dbReference type="ARBA" id="ARBA00022980"/>
    </source>
</evidence>
<dbReference type="SUPFAM" id="SSF56053">
    <property type="entry name" value="Ribosomal protein L6"/>
    <property type="match status" value="2"/>
</dbReference>
<accession>A0A497F5V4</accession>
<dbReference type="InterPro" id="IPR019907">
    <property type="entry name" value="Ribosomal_uL6_arc"/>
</dbReference>
<dbReference type="Pfam" id="PF00347">
    <property type="entry name" value="Ribosomal_L6"/>
    <property type="match status" value="2"/>
</dbReference>
<proteinExistence type="inferred from homology"/>
<gene>
    <name evidence="8" type="ORF">DRJ26_01285</name>
</gene>
<dbReference type="GO" id="GO:0002181">
    <property type="term" value="P:cytoplasmic translation"/>
    <property type="evidence" value="ECO:0007669"/>
    <property type="project" value="TreeGrafter"/>
</dbReference>
<dbReference type="EMBL" id="QMRA01000012">
    <property type="protein sequence ID" value="RLE55043.1"/>
    <property type="molecule type" value="Genomic_DNA"/>
</dbReference>
<evidence type="ECO:0000256" key="1">
    <source>
        <dbReference type="ARBA" id="ARBA00022730"/>
    </source>
</evidence>
<dbReference type="InterPro" id="IPR000702">
    <property type="entry name" value="Ribosomal_uL6-like"/>
</dbReference>
<evidence type="ECO:0000256" key="5">
    <source>
        <dbReference type="ARBA" id="ARBA00035454"/>
    </source>
</evidence>
<dbReference type="InterPro" id="IPR020040">
    <property type="entry name" value="Ribosomal_uL6_a/b-dom"/>
</dbReference>
<evidence type="ECO:0000256" key="6">
    <source>
        <dbReference type="NCBIfam" id="TIGR03653"/>
    </source>
</evidence>
<evidence type="ECO:0000259" key="7">
    <source>
        <dbReference type="Pfam" id="PF00347"/>
    </source>
</evidence>
<dbReference type="NCBIfam" id="TIGR03653">
    <property type="entry name" value="uL6_arch"/>
    <property type="match status" value="1"/>
</dbReference>
<dbReference type="NCBIfam" id="NF004037">
    <property type="entry name" value="PRK05518.1"/>
    <property type="match status" value="1"/>
</dbReference>
<protein>
    <recommendedName>
        <fullName evidence="5 6">50S ribosomal protein L6</fullName>
    </recommendedName>
</protein>
<dbReference type="GO" id="GO:0003735">
    <property type="term" value="F:structural constituent of ribosome"/>
    <property type="evidence" value="ECO:0007669"/>
    <property type="project" value="UniProtKB-UniRule"/>
</dbReference>
<evidence type="ECO:0000256" key="2">
    <source>
        <dbReference type="ARBA" id="ARBA00022884"/>
    </source>
</evidence>
<keyword evidence="2" id="KW-0694">RNA-binding</keyword>
<evidence type="ECO:0000256" key="4">
    <source>
        <dbReference type="ARBA" id="ARBA00023274"/>
    </source>
</evidence>
<dbReference type="PANTHER" id="PTHR11655:SF16">
    <property type="entry name" value="60S RIBOSOMAL PROTEIN L9"/>
    <property type="match status" value="1"/>
</dbReference>
<feature type="domain" description="Large ribosomal subunit protein uL6 alpha-beta" evidence="7">
    <location>
        <begin position="101"/>
        <end position="175"/>
    </location>
</feature>
<dbReference type="GO" id="GO:0019843">
    <property type="term" value="F:rRNA binding"/>
    <property type="evidence" value="ECO:0007669"/>
    <property type="project" value="UniProtKB-UniRule"/>
</dbReference>
<dbReference type="GO" id="GO:0022625">
    <property type="term" value="C:cytosolic large ribosomal subunit"/>
    <property type="evidence" value="ECO:0007669"/>
    <property type="project" value="UniProtKB-UniRule"/>
</dbReference>
<dbReference type="Gene3D" id="3.90.930.12">
    <property type="entry name" value="Ribosomal protein L6, alpha-beta domain"/>
    <property type="match status" value="2"/>
</dbReference>
<dbReference type="HAMAP" id="MF_01365_A">
    <property type="entry name" value="Ribosomal_uL6_A"/>
    <property type="match status" value="1"/>
</dbReference>
<feature type="non-terminal residue" evidence="8">
    <location>
        <position position="180"/>
    </location>
</feature>
<feature type="domain" description="Large ribosomal subunit protein uL6 alpha-beta" evidence="7">
    <location>
        <begin position="16"/>
        <end position="89"/>
    </location>
</feature>
<keyword evidence="3 8" id="KW-0689">Ribosomal protein</keyword>
<sequence>MIKMPKVFKITQTVDVPKEVDVKVDGLKVLVSGPLGRLEKDFSHARGIQIRLQDNHVIIEAFNPRKREQALVGTIAGHIKNMIKGVTKGFKYKLKIVYAHFPISVKVQGDKVIIENFLGEKVPRIAKIIGDVKVKVQGDDVIVEGIDIEAVGQTAANIELATKIKDKDPRVFLDGIYIYS</sequence>
<dbReference type="FunFam" id="3.90.930.12:FF:000008">
    <property type="entry name" value="50S ribosomal protein L6"/>
    <property type="match status" value="1"/>
</dbReference>
<keyword evidence="4" id="KW-0687">Ribonucleoprotein</keyword>
<dbReference type="Proteomes" id="UP000269499">
    <property type="component" value="Unassembled WGS sequence"/>
</dbReference>
<comment type="caution">
    <text evidence="8">The sequence shown here is derived from an EMBL/GenBank/DDBJ whole genome shotgun (WGS) entry which is preliminary data.</text>
</comment>
<evidence type="ECO:0000313" key="9">
    <source>
        <dbReference type="Proteomes" id="UP000269499"/>
    </source>
</evidence>
<keyword evidence="1" id="KW-0699">rRNA-binding</keyword>
<name>A0A497F5V4_9CREN</name>
<dbReference type="InterPro" id="IPR036789">
    <property type="entry name" value="Ribosomal_uL6-like_a/b-dom_sf"/>
</dbReference>
<reference evidence="8 9" key="1">
    <citation type="submission" date="2018-06" db="EMBL/GenBank/DDBJ databases">
        <title>Extensive metabolic versatility and redundancy in microbially diverse, dynamic hydrothermal sediments.</title>
        <authorList>
            <person name="Dombrowski N."/>
            <person name="Teske A."/>
            <person name="Baker B.J."/>
        </authorList>
    </citation>
    <scope>NUCLEOTIDE SEQUENCE [LARGE SCALE GENOMIC DNA]</scope>
    <source>
        <strain evidence="8">B20_G2</strain>
    </source>
</reference>
<dbReference type="PANTHER" id="PTHR11655">
    <property type="entry name" value="60S/50S RIBOSOMAL PROTEIN L6/L9"/>
    <property type="match status" value="1"/>
</dbReference>
<evidence type="ECO:0000313" key="8">
    <source>
        <dbReference type="EMBL" id="RLE55043.1"/>
    </source>
</evidence>
<dbReference type="PIRSF" id="PIRSF002162">
    <property type="entry name" value="Ribosomal_L6"/>
    <property type="match status" value="1"/>
</dbReference>
<organism evidence="8 9">
    <name type="scientific">Thermoproteota archaeon</name>
    <dbReference type="NCBI Taxonomy" id="2056631"/>
    <lineage>
        <taxon>Archaea</taxon>
        <taxon>Thermoproteota</taxon>
    </lineage>
</organism>
<dbReference type="AlphaFoldDB" id="A0A497F5V4"/>